<dbReference type="GO" id="GO:0016538">
    <property type="term" value="F:cyclin-dependent protein serine/threonine kinase regulator activity"/>
    <property type="evidence" value="ECO:0007669"/>
    <property type="project" value="InterPro"/>
</dbReference>
<sequence>MDSNNYRHNGGRYMYPNNSRSSSPHNERSRAAYGVPPHRGSTYRNGYNSPNVTPNIPQKPGTGVLHSASSYIPSHNANPRQQRDDGLDLEEVWPEIIDIPENQWLFTKEDIVDKTPTRTHQKEPIDYNTELVFRGKAVLRAKEFGKGLGLRLRTVLAAQTYLQRFYMNVSFPEFPYKQVVAAAIFLATKAEEDMRRIDSIVAILAKQENNRNEEEWGTYKDALKILENKLLIVLRFDLLLRFPSDIFVENNYADCFPEIPNKALYEEGDWFFRTVGFTPAVLLYNGNELAATAFALICSRLKRKVPHLYLQKKFGVGLAKISDIIEYLRPILREFVKQQFFSRTIISNKEYTYDDLLKYSLEDLKNIIEQVDDDDLKQGNEEAVIITWNSSSQVDNDLIPPPTSAPPLPPAPAPTPSLPLAPPASLPPPPPPSINAARPHASANRFTDHPADSDNRRYYSVQDGMVPGRTLPDQQKTKDLDY</sequence>
<dbReference type="SUPFAM" id="SSF47954">
    <property type="entry name" value="Cyclin-like"/>
    <property type="match status" value="1"/>
</dbReference>
<proteinExistence type="inferred from homology"/>
<reference evidence="4 5" key="1">
    <citation type="journal article" date="2023" name="Elife">
        <title>Identification of key yeast species and microbe-microbe interactions impacting larval growth of Drosophila in the wild.</title>
        <authorList>
            <person name="Mure A."/>
            <person name="Sugiura Y."/>
            <person name="Maeda R."/>
            <person name="Honda K."/>
            <person name="Sakurai N."/>
            <person name="Takahashi Y."/>
            <person name="Watada M."/>
            <person name="Katoh T."/>
            <person name="Gotoh A."/>
            <person name="Gotoh Y."/>
            <person name="Taniguchi I."/>
            <person name="Nakamura K."/>
            <person name="Hayashi T."/>
            <person name="Katayama T."/>
            <person name="Uemura T."/>
            <person name="Hattori Y."/>
        </authorList>
    </citation>
    <scope>NUCLEOTIDE SEQUENCE [LARGE SCALE GENOMIC DNA]</scope>
    <source>
        <strain evidence="4 5">SC-9</strain>
    </source>
</reference>
<dbReference type="InterPro" id="IPR013763">
    <property type="entry name" value="Cyclin-like_dom"/>
</dbReference>
<feature type="compositionally biased region" description="Polar residues" evidence="2">
    <location>
        <begin position="67"/>
        <end position="80"/>
    </location>
</feature>
<comment type="similarity">
    <text evidence="1">Belongs to the cyclin family.</text>
</comment>
<evidence type="ECO:0000256" key="1">
    <source>
        <dbReference type="RuleBase" id="RU000383"/>
    </source>
</evidence>
<dbReference type="GeneID" id="90077013"/>
<feature type="domain" description="Cyclin-like" evidence="3">
    <location>
        <begin position="139"/>
        <end position="235"/>
    </location>
</feature>
<gene>
    <name evidence="4" type="ORF">DASC09_063640</name>
</gene>
<keyword evidence="5" id="KW-1185">Reference proteome</keyword>
<dbReference type="AlphaFoldDB" id="A0AAV5QVP5"/>
<organism evidence="4 5">
    <name type="scientific">Saccharomycopsis crataegensis</name>
    <dbReference type="NCBI Taxonomy" id="43959"/>
    <lineage>
        <taxon>Eukaryota</taxon>
        <taxon>Fungi</taxon>
        <taxon>Dikarya</taxon>
        <taxon>Ascomycota</taxon>
        <taxon>Saccharomycotina</taxon>
        <taxon>Saccharomycetes</taxon>
        <taxon>Saccharomycopsidaceae</taxon>
        <taxon>Saccharomycopsis</taxon>
    </lineage>
</organism>
<evidence type="ECO:0000259" key="3">
    <source>
        <dbReference type="SMART" id="SM00385"/>
    </source>
</evidence>
<protein>
    <recommendedName>
        <fullName evidence="3">Cyclin-like domain-containing protein</fullName>
    </recommendedName>
</protein>
<comment type="caution">
    <text evidence="4">The sequence shown here is derived from an EMBL/GenBank/DDBJ whole genome shotgun (WGS) entry which is preliminary data.</text>
</comment>
<dbReference type="GO" id="GO:0006357">
    <property type="term" value="P:regulation of transcription by RNA polymerase II"/>
    <property type="evidence" value="ECO:0007669"/>
    <property type="project" value="InterPro"/>
</dbReference>
<dbReference type="Pfam" id="PF00134">
    <property type="entry name" value="Cyclin_N"/>
    <property type="match status" value="1"/>
</dbReference>
<dbReference type="InterPro" id="IPR036915">
    <property type="entry name" value="Cyclin-like_sf"/>
</dbReference>
<dbReference type="SMART" id="SM00385">
    <property type="entry name" value="CYCLIN"/>
    <property type="match status" value="1"/>
</dbReference>
<feature type="region of interest" description="Disordered" evidence="2">
    <location>
        <begin position="394"/>
        <end position="482"/>
    </location>
</feature>
<feature type="region of interest" description="Disordered" evidence="2">
    <location>
        <begin position="1"/>
        <end position="83"/>
    </location>
</feature>
<evidence type="ECO:0000313" key="5">
    <source>
        <dbReference type="Proteomes" id="UP001360560"/>
    </source>
</evidence>
<name>A0AAV5QVP5_9ASCO</name>
<keyword evidence="1" id="KW-0195">Cyclin</keyword>
<feature type="compositionally biased region" description="Polar residues" evidence="2">
    <location>
        <begin position="42"/>
        <end position="56"/>
    </location>
</feature>
<accession>A0AAV5QVP5</accession>
<dbReference type="InterPro" id="IPR043198">
    <property type="entry name" value="Cyclin/Ssn8"/>
</dbReference>
<dbReference type="InterPro" id="IPR006671">
    <property type="entry name" value="Cyclin_N"/>
</dbReference>
<dbReference type="Proteomes" id="UP001360560">
    <property type="component" value="Unassembled WGS sequence"/>
</dbReference>
<feature type="compositionally biased region" description="Pro residues" evidence="2">
    <location>
        <begin position="399"/>
        <end position="433"/>
    </location>
</feature>
<dbReference type="Gene3D" id="1.10.472.10">
    <property type="entry name" value="Cyclin-like"/>
    <property type="match status" value="1"/>
</dbReference>
<dbReference type="RefSeq" id="XP_064856020.1">
    <property type="nucleotide sequence ID" value="XM_064999948.1"/>
</dbReference>
<evidence type="ECO:0000313" key="4">
    <source>
        <dbReference type="EMBL" id="GMM39025.1"/>
    </source>
</evidence>
<evidence type="ECO:0000256" key="2">
    <source>
        <dbReference type="SAM" id="MobiDB-lite"/>
    </source>
</evidence>
<dbReference type="PANTHER" id="PTHR10026">
    <property type="entry name" value="CYCLIN"/>
    <property type="match status" value="1"/>
</dbReference>
<dbReference type="EMBL" id="BTFZ01000020">
    <property type="protein sequence ID" value="GMM39025.1"/>
    <property type="molecule type" value="Genomic_DNA"/>
</dbReference>
<feature type="compositionally biased region" description="Basic and acidic residues" evidence="2">
    <location>
        <begin position="446"/>
        <end position="457"/>
    </location>
</feature>